<dbReference type="EMBL" id="AHMO02000011">
    <property type="protein sequence ID" value="EQA43446.1"/>
    <property type="molecule type" value="Genomic_DNA"/>
</dbReference>
<accession>T0F691</accession>
<protein>
    <submittedName>
        <fullName evidence="1">Uncharacterized protein</fullName>
    </submittedName>
</protein>
<reference evidence="1" key="1">
    <citation type="submission" date="2013-05" db="EMBL/GenBank/DDBJ databases">
        <authorList>
            <person name="Harkins D.M."/>
            <person name="Durkin A.S."/>
            <person name="Brinkac L.M."/>
            <person name="Haft D.H."/>
            <person name="Selengut J.D."/>
            <person name="Sanka R."/>
            <person name="DePew J."/>
            <person name="Purushe J."/>
            <person name="Hartskeerl R.A."/>
            <person name="Ahmed A."/>
            <person name="van der Linden H."/>
            <person name="Goris M.G.A."/>
            <person name="Vinetz J.M."/>
            <person name="Sutton G.G."/>
            <person name="Nierman W.C."/>
            <person name="Fouts D.E."/>
        </authorList>
    </citation>
    <scope>NUCLEOTIDE SEQUENCE [LARGE SCALE GENOMIC DNA]</scope>
    <source>
        <strain evidence="1">5399</strain>
    </source>
</reference>
<keyword evidence="2" id="KW-1185">Reference proteome</keyword>
<gene>
    <name evidence="1" type="ORF">LEP1GSC050_1416</name>
</gene>
<comment type="caution">
    <text evidence="1">The sequence shown here is derived from an EMBL/GenBank/DDBJ whole genome shotgun (WGS) entry which is preliminary data.</text>
</comment>
<dbReference type="AlphaFoldDB" id="T0F691"/>
<evidence type="ECO:0000313" key="1">
    <source>
        <dbReference type="EMBL" id="EQA43446.1"/>
    </source>
</evidence>
<evidence type="ECO:0000313" key="2">
    <source>
        <dbReference type="Proteomes" id="UP000015454"/>
    </source>
</evidence>
<name>T0F691_9LEPT</name>
<sequence>MKEDLRLMLSFSRGERPRKARGGFFETFSFLPSALRSERPFLLEIPNT</sequence>
<proteinExistence type="predicted"/>
<dbReference type="Proteomes" id="UP000015454">
    <property type="component" value="Unassembled WGS sequence"/>
</dbReference>
<organism evidence="1 2">
    <name type="scientific">Leptospira broomii serovar Hurstbridge str. 5399</name>
    <dbReference type="NCBI Taxonomy" id="1049789"/>
    <lineage>
        <taxon>Bacteria</taxon>
        <taxon>Pseudomonadati</taxon>
        <taxon>Spirochaetota</taxon>
        <taxon>Spirochaetia</taxon>
        <taxon>Leptospirales</taxon>
        <taxon>Leptospiraceae</taxon>
        <taxon>Leptospira</taxon>
    </lineage>
</organism>